<dbReference type="AlphaFoldDB" id="A0A371CS97"/>
<dbReference type="EMBL" id="KZ857470">
    <property type="protein sequence ID" value="RDX43107.1"/>
    <property type="molecule type" value="Genomic_DNA"/>
</dbReference>
<organism evidence="2 3">
    <name type="scientific">Lentinus brumalis</name>
    <dbReference type="NCBI Taxonomy" id="2498619"/>
    <lineage>
        <taxon>Eukaryota</taxon>
        <taxon>Fungi</taxon>
        <taxon>Dikarya</taxon>
        <taxon>Basidiomycota</taxon>
        <taxon>Agaricomycotina</taxon>
        <taxon>Agaricomycetes</taxon>
        <taxon>Polyporales</taxon>
        <taxon>Polyporaceae</taxon>
        <taxon>Lentinus</taxon>
    </lineage>
</organism>
<protein>
    <submittedName>
        <fullName evidence="2">Uncharacterized protein</fullName>
    </submittedName>
</protein>
<dbReference type="Proteomes" id="UP000256964">
    <property type="component" value="Unassembled WGS sequence"/>
</dbReference>
<keyword evidence="3" id="KW-1185">Reference proteome</keyword>
<reference evidence="2 3" key="1">
    <citation type="journal article" date="2018" name="Biotechnol. Biofuels">
        <title>Integrative visual omics of the white-rot fungus Polyporus brumalis exposes the biotechnological potential of its oxidative enzymes for delignifying raw plant biomass.</title>
        <authorList>
            <person name="Miyauchi S."/>
            <person name="Rancon A."/>
            <person name="Drula E."/>
            <person name="Hage H."/>
            <person name="Chaduli D."/>
            <person name="Favel A."/>
            <person name="Grisel S."/>
            <person name="Henrissat B."/>
            <person name="Herpoel-Gimbert I."/>
            <person name="Ruiz-Duenas F.J."/>
            <person name="Chevret D."/>
            <person name="Hainaut M."/>
            <person name="Lin J."/>
            <person name="Wang M."/>
            <person name="Pangilinan J."/>
            <person name="Lipzen A."/>
            <person name="Lesage-Meessen L."/>
            <person name="Navarro D."/>
            <person name="Riley R."/>
            <person name="Grigoriev I.V."/>
            <person name="Zhou S."/>
            <person name="Raouche S."/>
            <person name="Rosso M.N."/>
        </authorList>
    </citation>
    <scope>NUCLEOTIDE SEQUENCE [LARGE SCALE GENOMIC DNA]</scope>
    <source>
        <strain evidence="2 3">BRFM 1820</strain>
    </source>
</reference>
<sequence length="444" mass="51269">MWALLSPPRNAQDFREASRPEPSPHVSAAFSVGSLARSDDASPELRRRNYHNGLSRMAVLCLFTVPWRQPSIAHSLPIMQTSTANGNGGLADADLAFLYPRKLEPDEPRSLFERSFFMLPPGSDVPPRYPNKNPPRTLWDLIVMYLFEDELSVVALADRAHCHAVRKRRFRILRIHPHMNHARLVHVIRPATTIPYVRQLTVNGRLGHEGMEWKGQPDHRWLNQPRLVQLIEDLCTHSPIEFLCLQSLGWGNIRVEIRTALRSQSMRGVRALMVHDVIFWNSNQYLMTLNAYPGLQFLSVWHANFQALTHVPAQLQRTEPLLLTELIAGCSYTGLLMEWLMGRREVLAIEEMTLDCKDQYRDDARLARVLRKVSPWLKRFYYMEYRDRDICEGAGHGMSLDLDTGLGSLLHGSPERATHSRTQRSWTLTTTTRRTLWMKTRRRT</sequence>
<proteinExistence type="predicted"/>
<evidence type="ECO:0000313" key="3">
    <source>
        <dbReference type="Proteomes" id="UP000256964"/>
    </source>
</evidence>
<evidence type="ECO:0000313" key="2">
    <source>
        <dbReference type="EMBL" id="RDX43107.1"/>
    </source>
</evidence>
<dbReference type="OrthoDB" id="2804474at2759"/>
<accession>A0A371CS97</accession>
<feature type="region of interest" description="Disordered" evidence="1">
    <location>
        <begin position="1"/>
        <end position="27"/>
    </location>
</feature>
<name>A0A371CS97_9APHY</name>
<gene>
    <name evidence="2" type="ORF">OH76DRAFT_1239313</name>
</gene>
<evidence type="ECO:0000256" key="1">
    <source>
        <dbReference type="SAM" id="MobiDB-lite"/>
    </source>
</evidence>